<dbReference type="EMBL" id="AP024819">
    <property type="protein sequence ID" value="BCZ18928.1"/>
    <property type="molecule type" value="Genomic_DNA"/>
</dbReference>
<keyword evidence="13" id="KW-0255">Endonuclease</keyword>
<keyword evidence="9" id="KW-0175">Coiled coil</keyword>
<gene>
    <name evidence="13" type="primary">cjeI</name>
    <name evidence="13" type="ORF">NHP190012_05700</name>
</gene>
<dbReference type="Gene3D" id="3.40.50.150">
    <property type="entry name" value="Vaccinia Virus protein VP39"/>
    <property type="match status" value="1"/>
</dbReference>
<evidence type="ECO:0000256" key="4">
    <source>
        <dbReference type="ARBA" id="ARBA00022603"/>
    </source>
</evidence>
<feature type="region of interest" description="Disordered" evidence="10">
    <location>
        <begin position="847"/>
        <end position="866"/>
    </location>
</feature>
<dbReference type="PANTHER" id="PTHR33841:SF6">
    <property type="entry name" value="TYPE II METHYLTRANSFERASE M.HINDII"/>
    <property type="match status" value="1"/>
</dbReference>
<keyword evidence="13" id="KW-0378">Hydrolase</keyword>
<evidence type="ECO:0000259" key="11">
    <source>
        <dbReference type="Pfam" id="PF01420"/>
    </source>
</evidence>
<comment type="similarity">
    <text evidence="1">Belongs to the N(4)/N(6)-methyltransferase family.</text>
</comment>
<keyword evidence="13" id="KW-0540">Nuclease</keyword>
<dbReference type="InterPro" id="IPR002052">
    <property type="entry name" value="DNA_methylase_N6_adenine_CS"/>
</dbReference>
<dbReference type="InterPro" id="IPR003356">
    <property type="entry name" value="DNA_methylase_A-5"/>
</dbReference>
<dbReference type="InterPro" id="IPR029063">
    <property type="entry name" value="SAM-dependent_MTases_sf"/>
</dbReference>
<dbReference type="CDD" id="cd17267">
    <property type="entry name" value="RMtype1_S_EcoAO83I-TRD1-CR1_like"/>
    <property type="match status" value="1"/>
</dbReference>
<keyword evidence="14" id="KW-1185">Reference proteome</keyword>
<evidence type="ECO:0000313" key="13">
    <source>
        <dbReference type="EMBL" id="BCZ18928.1"/>
    </source>
</evidence>
<dbReference type="CDD" id="cd02440">
    <property type="entry name" value="AdoMet_MTases"/>
    <property type="match status" value="1"/>
</dbReference>
<dbReference type="GO" id="GO:0004519">
    <property type="term" value="F:endonuclease activity"/>
    <property type="evidence" value="ECO:0007669"/>
    <property type="project" value="UniProtKB-KW"/>
</dbReference>
<feature type="compositionally biased region" description="Low complexity" evidence="10">
    <location>
        <begin position="852"/>
        <end position="861"/>
    </location>
</feature>
<evidence type="ECO:0000256" key="9">
    <source>
        <dbReference type="SAM" id="Coils"/>
    </source>
</evidence>
<comment type="similarity">
    <text evidence="2">Belongs to the type-I restriction system S methylase family.</text>
</comment>
<evidence type="ECO:0000256" key="8">
    <source>
        <dbReference type="ARBA" id="ARBA00047942"/>
    </source>
</evidence>
<evidence type="ECO:0000259" key="12">
    <source>
        <dbReference type="Pfam" id="PF02384"/>
    </source>
</evidence>
<protein>
    <recommendedName>
        <fullName evidence="3">site-specific DNA-methyltransferase (adenine-specific)</fullName>
        <ecNumber evidence="3">2.1.1.72</ecNumber>
    </recommendedName>
</protein>
<dbReference type="SUPFAM" id="SSF53335">
    <property type="entry name" value="S-adenosyl-L-methionine-dependent methyltransferases"/>
    <property type="match status" value="1"/>
</dbReference>
<evidence type="ECO:0000256" key="2">
    <source>
        <dbReference type="ARBA" id="ARBA00010923"/>
    </source>
</evidence>
<evidence type="ECO:0000256" key="7">
    <source>
        <dbReference type="ARBA" id="ARBA00023125"/>
    </source>
</evidence>
<evidence type="ECO:0000256" key="5">
    <source>
        <dbReference type="ARBA" id="ARBA00022679"/>
    </source>
</evidence>
<accession>A0ABM7SDY3</accession>
<feature type="domain" description="Type I restriction modification DNA specificity" evidence="11">
    <location>
        <begin position="1199"/>
        <end position="1351"/>
    </location>
</feature>
<organism evidence="13 14">
    <name type="scientific">Helicobacter gastrofelis</name>
    <dbReference type="NCBI Taxonomy" id="2849642"/>
    <lineage>
        <taxon>Bacteria</taxon>
        <taxon>Pseudomonadati</taxon>
        <taxon>Campylobacterota</taxon>
        <taxon>Epsilonproteobacteria</taxon>
        <taxon>Campylobacterales</taxon>
        <taxon>Helicobacteraceae</taxon>
        <taxon>Helicobacter</taxon>
    </lineage>
</organism>
<proteinExistence type="inferred from homology"/>
<dbReference type="PANTHER" id="PTHR33841">
    <property type="entry name" value="DNA METHYLTRANSFERASE YEEA-RELATED"/>
    <property type="match status" value="1"/>
</dbReference>
<keyword evidence="4" id="KW-0489">Methyltransferase</keyword>
<dbReference type="SUPFAM" id="SSF116734">
    <property type="entry name" value="DNA methylase specificity domain"/>
    <property type="match status" value="2"/>
</dbReference>
<feature type="domain" description="Type I restriction modification DNA specificity" evidence="11">
    <location>
        <begin position="981"/>
        <end position="1116"/>
    </location>
</feature>
<dbReference type="Pfam" id="PF02384">
    <property type="entry name" value="N6_Mtase"/>
    <property type="match status" value="1"/>
</dbReference>
<evidence type="ECO:0000256" key="1">
    <source>
        <dbReference type="ARBA" id="ARBA00006594"/>
    </source>
</evidence>
<feature type="coiled-coil region" evidence="9">
    <location>
        <begin position="1333"/>
        <end position="1360"/>
    </location>
</feature>
<name>A0ABM7SDY3_9HELI</name>
<dbReference type="RefSeq" id="WP_221272354.1">
    <property type="nucleotide sequence ID" value="NZ_AP024819.1"/>
</dbReference>
<comment type="catalytic activity">
    <reaction evidence="8">
        <text>a 2'-deoxyadenosine in DNA + S-adenosyl-L-methionine = an N(6)-methyl-2'-deoxyadenosine in DNA + S-adenosyl-L-homocysteine + H(+)</text>
        <dbReference type="Rhea" id="RHEA:15197"/>
        <dbReference type="Rhea" id="RHEA-COMP:12418"/>
        <dbReference type="Rhea" id="RHEA-COMP:12419"/>
        <dbReference type="ChEBI" id="CHEBI:15378"/>
        <dbReference type="ChEBI" id="CHEBI:57856"/>
        <dbReference type="ChEBI" id="CHEBI:59789"/>
        <dbReference type="ChEBI" id="CHEBI:90615"/>
        <dbReference type="ChEBI" id="CHEBI:90616"/>
        <dbReference type="EC" id="2.1.1.72"/>
    </reaction>
</comment>
<reference evidence="13 14" key="1">
    <citation type="submission" date="2021-07" db="EMBL/GenBank/DDBJ databases">
        <title>Novel Helicobacter sp. Isolated from a cat.</title>
        <authorList>
            <person name="Rimbara E."/>
            <person name="Suzuki M."/>
        </authorList>
    </citation>
    <scope>NUCLEOTIDE SEQUENCE [LARGE SCALE GENOMIC DNA]</scope>
    <source>
        <strain evidence="14">NHP19-012</strain>
    </source>
</reference>
<dbReference type="InterPro" id="IPR050953">
    <property type="entry name" value="N4_N6_ade-DNA_methylase"/>
</dbReference>
<keyword evidence="6" id="KW-0680">Restriction system</keyword>
<dbReference type="PRINTS" id="PR00507">
    <property type="entry name" value="N12N6MTFRASE"/>
</dbReference>
<sequence>MITEHNLKDILKTLGFKTPEGEVFECNYPNNAQICVDFKHKKITYAPQDESFKEGDYPSNDDPSTGFIIHRNTTTNFNSNENFVCLVAVHKLLEKGYAPEHIILEPTFKVGHGQKAYGDILVLDQEFKPLVLIENKTYGEEFNKEWDNMQKNGGQLFSYYAVHKVPYLCLLAFVDANEHAMYLICTKDNQEHLKRRNEDRKESEKLRGFDDPANGNAKDYFEVWSQTYSSAYVENGIFEPDIQAYQIGKEKYRLKDLKKVSINQINRIYHEFATILRHHSIGNYENSFYILVDLFLCKVVDEIQNGEDLQFIYKGAHADNPIAYCDRLLDLYARGVENLFNKKVVNVKKDEIAKLFDKAKRYTGKFKKELDALFDKQKYFNIKKFNFLEVENEEEFYLNFKVLVQVVGLIQSLHLMESQTNQFLGDLFEGFLNRHIHQTEGRFFTPTPITNFIIHSLPTLPPTAKMLDFACGAGHFLSEFMVQHKDAKVYGIEKNKDLSKVSKLACIFNSKTHDNRQSTIIFQDALDKITPTHKDDFALESFDLILSNPPYSVSGFLSTLDASVIKDFKVSSCVESKSYKNNDNIECFFIERAGHFLKEGGLFALILPVSILDTTSEKLFIETRALLLEHFKILSIVRLNSRTFGSTGTETIILYAQKTKKFHNDLVNALVEGIRLDDDFKQHTFLQEYCAFRGYPLEDFKVFLKEQSLGPELKTSFKEYLDDLNADKPKIFKKPLPQESLKQEWFKLSPFFNTDLKQAHKTKQSAYFKSQDYQERLQAWQEQEAFKQIHALELEKMRLFASVQGEEVLVLKSPQQDKDKDKDKKEKKDKRMKAFLGYSWSKRKGDEGIKYNASNNPNNKDNANKDPLEKLQSAKDIQTPLYNPKDADDPTKLAHALKSFMGSILANTPILDLSRDLDKDLSGYLEKYPAGYQLFSTPLREMLDFSKATLDKVINLNPKREAVTLFMGRWEEAINPFEGGKWELVPLGELLTSVGKGKRPASFENANGAFDFYKSSLEVSKCESYDFDMEALIIGDGGSANIHYTKGKFASSDHTYIFGGGRPDLHLKYAYLVLRHHLELLEAGFKGVSGRKNISKTFMMGIKIPLPPLEVQEHIIAECAKIEKRYQEVRMGIEQYKALIQAVLEACGVCGAKNGGGVESALKILETLATLSLEPVPTDPKLEELKNLVQTLPSLPARGWDLVKLGEVCSLEYGKALQENKRKEGAYPVMGSNGIVGYHNAYLVKAPCIIVGRKGSAGKVTYSEKDCYPIDTTFYVETKLPYNIKLLYFVLQGLELEKSKIGIGVPGINRSDIYSLKIPFPPLEAQEQIISVLTQIEQEIACLDQEIAALEGKEQEILKEFLGKEREREREREIAKT</sequence>
<dbReference type="InterPro" id="IPR000055">
    <property type="entry name" value="Restrct_endonuc_typeI_TRD"/>
</dbReference>
<evidence type="ECO:0000313" key="14">
    <source>
        <dbReference type="Proteomes" id="UP000826146"/>
    </source>
</evidence>
<dbReference type="Proteomes" id="UP000826146">
    <property type="component" value="Chromosome"/>
</dbReference>
<dbReference type="InterPro" id="IPR044946">
    <property type="entry name" value="Restrct_endonuc_typeI_TRD_sf"/>
</dbReference>
<keyword evidence="7" id="KW-0238">DNA-binding</keyword>
<keyword evidence="5" id="KW-0808">Transferase</keyword>
<evidence type="ECO:0000256" key="6">
    <source>
        <dbReference type="ARBA" id="ARBA00022747"/>
    </source>
</evidence>
<evidence type="ECO:0000256" key="10">
    <source>
        <dbReference type="SAM" id="MobiDB-lite"/>
    </source>
</evidence>
<evidence type="ECO:0000256" key="3">
    <source>
        <dbReference type="ARBA" id="ARBA00011900"/>
    </source>
</evidence>
<dbReference type="PROSITE" id="PS00092">
    <property type="entry name" value="N6_MTASE"/>
    <property type="match status" value="1"/>
</dbReference>
<dbReference type="EC" id="2.1.1.72" evidence="3"/>
<feature type="domain" description="DNA methylase adenine-specific" evidence="12">
    <location>
        <begin position="422"/>
        <end position="665"/>
    </location>
</feature>
<dbReference type="Pfam" id="PF01420">
    <property type="entry name" value="Methylase_S"/>
    <property type="match status" value="2"/>
</dbReference>
<dbReference type="Gene3D" id="3.90.220.20">
    <property type="entry name" value="DNA methylase specificity domains"/>
    <property type="match status" value="2"/>
</dbReference>